<dbReference type="InterPro" id="IPR038765">
    <property type="entry name" value="Papain-like_cys_pep_sf"/>
</dbReference>
<dbReference type="SUPFAM" id="SSF54001">
    <property type="entry name" value="Cysteine proteinases"/>
    <property type="match status" value="1"/>
</dbReference>
<proteinExistence type="predicted"/>
<accession>A0A6N9SXN4</accession>
<reference evidence="2 3" key="1">
    <citation type="submission" date="2020-01" db="EMBL/GenBank/DDBJ databases">
        <title>Jiella pacifica sp. nov.</title>
        <authorList>
            <person name="Xue Z."/>
            <person name="Zhu S."/>
            <person name="Chen J."/>
            <person name="Yang J."/>
        </authorList>
    </citation>
    <scope>NUCLEOTIDE SEQUENCE [LARGE SCALE GENOMIC DNA]</scope>
    <source>
        <strain evidence="2 3">40Bstr34</strain>
    </source>
</reference>
<keyword evidence="3" id="KW-1185">Reference proteome</keyword>
<dbReference type="InterPro" id="IPR013589">
    <property type="entry name" value="Bac_transglu_N"/>
</dbReference>
<sequence length="292" mass="30945">MKYAIRLKITYDYPSAVSDARHLLRVRPRDGGGQTLQSIDVAIAPRPGEHARETDFFGNGVDAIAFFAQQTELSVVMEAKVTVDRPPAPLDASPSLDAVADEALHGRSAEGASPIHHLGPSRRIAPLAALTAYVAETFETAKQPAGAAVMALTKRIRADFAYKPGSTSVGTTVAEAFAQKRGVCQDFSHVMIAGLRANGIPARYISGFLRTEPPKGQPRLEGADAMHAWVDAWLGNDIGWVGFDPTNGILAGNDHIVVAVGRDYSDALPIAGAFVTAGPQATDHFVDVVPIG</sequence>
<dbReference type="Pfam" id="PF08379">
    <property type="entry name" value="Bact_transglu_N"/>
    <property type="match status" value="1"/>
</dbReference>
<evidence type="ECO:0000313" key="2">
    <source>
        <dbReference type="EMBL" id="NDW03843.1"/>
    </source>
</evidence>
<dbReference type="PANTHER" id="PTHR33490:SF7">
    <property type="entry name" value="BLR2979 PROTEIN"/>
    <property type="match status" value="1"/>
</dbReference>
<name>A0A6N9SXN4_9HYPH</name>
<gene>
    <name evidence="2" type="ORF">GTK09_05315</name>
</gene>
<dbReference type="PANTHER" id="PTHR33490">
    <property type="entry name" value="BLR5614 PROTEIN-RELATED"/>
    <property type="match status" value="1"/>
</dbReference>
<evidence type="ECO:0000313" key="3">
    <source>
        <dbReference type="Proteomes" id="UP000469011"/>
    </source>
</evidence>
<dbReference type="RefSeq" id="WP_163461664.1">
    <property type="nucleotide sequence ID" value="NZ_JAAAMG010000003.1"/>
</dbReference>
<comment type="caution">
    <text evidence="2">The sequence shown here is derived from an EMBL/GenBank/DDBJ whole genome shotgun (WGS) entry which is preliminary data.</text>
</comment>
<feature type="domain" description="Transglutaminase-like" evidence="1">
    <location>
        <begin position="176"/>
        <end position="247"/>
    </location>
</feature>
<dbReference type="Proteomes" id="UP000469011">
    <property type="component" value="Unassembled WGS sequence"/>
</dbReference>
<dbReference type="EMBL" id="JAAAMG010000003">
    <property type="protein sequence ID" value="NDW03843.1"/>
    <property type="molecule type" value="Genomic_DNA"/>
</dbReference>
<organism evidence="2 3">
    <name type="scientific">Jiella pacifica</name>
    <dbReference type="NCBI Taxonomy" id="2696469"/>
    <lineage>
        <taxon>Bacteria</taxon>
        <taxon>Pseudomonadati</taxon>
        <taxon>Pseudomonadota</taxon>
        <taxon>Alphaproteobacteria</taxon>
        <taxon>Hyphomicrobiales</taxon>
        <taxon>Aurantimonadaceae</taxon>
        <taxon>Jiella</taxon>
    </lineage>
</organism>
<dbReference type="Pfam" id="PF01841">
    <property type="entry name" value="Transglut_core"/>
    <property type="match status" value="1"/>
</dbReference>
<dbReference type="SMART" id="SM00460">
    <property type="entry name" value="TGc"/>
    <property type="match status" value="1"/>
</dbReference>
<evidence type="ECO:0000259" key="1">
    <source>
        <dbReference type="SMART" id="SM00460"/>
    </source>
</evidence>
<dbReference type="Gene3D" id="3.10.620.30">
    <property type="match status" value="1"/>
</dbReference>
<protein>
    <submittedName>
        <fullName evidence="2">Transglutaminase family protein</fullName>
    </submittedName>
</protein>
<dbReference type="AlphaFoldDB" id="A0A6N9SXN4"/>
<dbReference type="InterPro" id="IPR002931">
    <property type="entry name" value="Transglutaminase-like"/>
</dbReference>